<feature type="domain" description="Response regulatory" evidence="4">
    <location>
        <begin position="4"/>
        <end position="120"/>
    </location>
</feature>
<sequence length="123" mass="13618">MSKKVLVVEDDPRSLKLVRDLVEALGYQALEAMNGLDGVIMAEEQHPDLIFMDIQMPVMDGLEAIKRIRALPSNNSIPIIVLTAYSLPTEESEIRASGCNDLMTKPIDTRRLVALLHEYLGAA</sequence>
<dbReference type="KEGG" id="dpi:BN4_11661"/>
<dbReference type="RefSeq" id="WP_015414940.1">
    <property type="nucleotide sequence ID" value="NC_020409.1"/>
</dbReference>
<accession>M1WK32</accession>
<dbReference type="OrthoDB" id="9790791at2"/>
<dbReference type="BioCyc" id="DPIE1322246:BN4_RS08330-MONOMER"/>
<dbReference type="HOGENOM" id="CLU_000445_69_17_7"/>
<reference evidence="5 6" key="1">
    <citation type="journal article" date="2013" name="PLoS ONE">
        <title>The first genomic and proteomic characterization of a deep-sea sulfate reducer: insights into the piezophilic lifestyle of Desulfovibrio piezophilus.</title>
        <authorList>
            <person name="Pradel N."/>
            <person name="Ji B."/>
            <person name="Gimenez G."/>
            <person name="Talla E."/>
            <person name="Lenoble P."/>
            <person name="Garel M."/>
            <person name="Tamburini C."/>
            <person name="Fourquet P."/>
            <person name="Lebrun R."/>
            <person name="Bertin P."/>
            <person name="Denis Y."/>
            <person name="Pophillat M."/>
            <person name="Barbe V."/>
            <person name="Ollivier B."/>
            <person name="Dolla A."/>
        </authorList>
    </citation>
    <scope>NUCLEOTIDE SEQUENCE [LARGE SCALE GENOMIC DNA]</scope>
    <source>
        <strain evidence="6">DSM 10523 / SB164P1</strain>
    </source>
</reference>
<keyword evidence="6" id="KW-1185">Reference proteome</keyword>
<evidence type="ECO:0000256" key="1">
    <source>
        <dbReference type="ARBA" id="ARBA00022553"/>
    </source>
</evidence>
<protein>
    <submittedName>
        <fullName evidence="5">Polar-differentiation response regulator divK</fullName>
    </submittedName>
</protein>
<keyword evidence="1 3" id="KW-0597">Phosphoprotein</keyword>
<dbReference type="GO" id="GO:0000160">
    <property type="term" value="P:phosphorelay signal transduction system"/>
    <property type="evidence" value="ECO:0007669"/>
    <property type="project" value="UniProtKB-KW"/>
</dbReference>
<evidence type="ECO:0000256" key="3">
    <source>
        <dbReference type="PROSITE-ProRule" id="PRU00169"/>
    </source>
</evidence>
<dbReference type="InterPro" id="IPR001789">
    <property type="entry name" value="Sig_transdc_resp-reg_receiver"/>
</dbReference>
<dbReference type="SUPFAM" id="SSF52172">
    <property type="entry name" value="CheY-like"/>
    <property type="match status" value="1"/>
</dbReference>
<evidence type="ECO:0000313" key="6">
    <source>
        <dbReference type="Proteomes" id="UP000011724"/>
    </source>
</evidence>
<proteinExistence type="predicted"/>
<dbReference type="Gene3D" id="3.40.50.2300">
    <property type="match status" value="1"/>
</dbReference>
<dbReference type="STRING" id="1322246.BN4_11661"/>
<dbReference type="PATRIC" id="fig|879567.3.peg.1743"/>
<keyword evidence="2" id="KW-0902">Two-component regulatory system</keyword>
<evidence type="ECO:0000313" key="5">
    <source>
        <dbReference type="EMBL" id="CCH48896.1"/>
    </source>
</evidence>
<dbReference type="Pfam" id="PF00072">
    <property type="entry name" value="Response_reg"/>
    <property type="match status" value="1"/>
</dbReference>
<gene>
    <name evidence="5" type="primary">divK</name>
    <name evidence="5" type="ordered locus">BN4_11661</name>
</gene>
<evidence type="ECO:0000259" key="4">
    <source>
        <dbReference type="PROSITE" id="PS50110"/>
    </source>
</evidence>
<name>M1WK32_PSEP2</name>
<dbReference type="PROSITE" id="PS50110">
    <property type="entry name" value="RESPONSE_REGULATORY"/>
    <property type="match status" value="1"/>
</dbReference>
<organism evidence="5 6">
    <name type="scientific">Pseudodesulfovibrio piezophilus (strain DSM 21447 / JCM 15486 / C1TLV30)</name>
    <name type="common">Desulfovibrio piezophilus</name>
    <dbReference type="NCBI Taxonomy" id="1322246"/>
    <lineage>
        <taxon>Bacteria</taxon>
        <taxon>Pseudomonadati</taxon>
        <taxon>Thermodesulfobacteriota</taxon>
        <taxon>Desulfovibrionia</taxon>
        <taxon>Desulfovibrionales</taxon>
        <taxon>Desulfovibrionaceae</taxon>
    </lineage>
</organism>
<dbReference type="Proteomes" id="UP000011724">
    <property type="component" value="Chromosome"/>
</dbReference>
<reference evidence="6" key="2">
    <citation type="journal article" date="2013" name="Stand. Genomic Sci.">
        <title>Complete genome sequence of Desulfocapsa sulfexigens, a marine deltaproteobacterium specialized in disproportionating inorganic sulfur compounds.</title>
        <authorList>
            <person name="Finster K.W."/>
            <person name="Kjeldsen K.U."/>
            <person name="Kube M."/>
            <person name="Reinhardt R."/>
            <person name="Mussmann M."/>
            <person name="Amann R."/>
            <person name="Schreiber L."/>
        </authorList>
    </citation>
    <scope>NUCLEOTIDE SEQUENCE [LARGE SCALE GENOMIC DNA]</scope>
    <source>
        <strain evidence="6">DSM 10523 / SB164P1</strain>
    </source>
</reference>
<dbReference type="AlphaFoldDB" id="M1WK32"/>
<dbReference type="InterPro" id="IPR011006">
    <property type="entry name" value="CheY-like_superfamily"/>
</dbReference>
<dbReference type="eggNOG" id="COG0745">
    <property type="taxonomic scope" value="Bacteria"/>
</dbReference>
<dbReference type="PANTHER" id="PTHR45339:SF1">
    <property type="entry name" value="HYBRID SIGNAL TRANSDUCTION HISTIDINE KINASE J"/>
    <property type="match status" value="1"/>
</dbReference>
<dbReference type="SMART" id="SM00448">
    <property type="entry name" value="REC"/>
    <property type="match status" value="1"/>
</dbReference>
<dbReference type="PANTHER" id="PTHR45339">
    <property type="entry name" value="HYBRID SIGNAL TRANSDUCTION HISTIDINE KINASE J"/>
    <property type="match status" value="1"/>
</dbReference>
<dbReference type="EMBL" id="FO203427">
    <property type="protein sequence ID" value="CCH48896.1"/>
    <property type="molecule type" value="Genomic_DNA"/>
</dbReference>
<evidence type="ECO:0000256" key="2">
    <source>
        <dbReference type="ARBA" id="ARBA00023012"/>
    </source>
</evidence>
<feature type="modified residue" description="4-aspartylphosphate" evidence="3">
    <location>
        <position position="53"/>
    </location>
</feature>